<dbReference type="PANTHER" id="PTHR22911">
    <property type="entry name" value="ACYL-MALONYL CONDENSING ENZYME-RELATED"/>
    <property type="match status" value="1"/>
</dbReference>
<evidence type="ECO:0000256" key="2">
    <source>
        <dbReference type="ARBA" id="ARBA00007362"/>
    </source>
</evidence>
<evidence type="ECO:0000256" key="6">
    <source>
        <dbReference type="ARBA" id="ARBA00022989"/>
    </source>
</evidence>
<evidence type="ECO:0000256" key="5">
    <source>
        <dbReference type="ARBA" id="ARBA00022692"/>
    </source>
</evidence>
<feature type="transmembrane region" description="Helical" evidence="8">
    <location>
        <begin position="76"/>
        <end position="97"/>
    </location>
</feature>
<reference evidence="10" key="1">
    <citation type="journal article" date="2010" name="Nature">
        <title>The Dynamic genome of Hydra.</title>
        <authorList>
            <person name="Chapman J.A."/>
            <person name="Kirkness E.F."/>
            <person name="Simakov O."/>
            <person name="Hampson S.E."/>
            <person name="Mitros T."/>
            <person name="Weinmaier T."/>
            <person name="Rattei T."/>
            <person name="Balasubramanian P.G."/>
            <person name="Borman J."/>
            <person name="Busam D."/>
            <person name="Disbennett K."/>
            <person name="Pfannkoch C."/>
            <person name="Sumin N."/>
            <person name="Sutton G."/>
            <person name="Viswanathan L."/>
            <person name="Walenz B."/>
            <person name="Goodstein D.M."/>
            <person name="Hellsten U."/>
            <person name="Kawashima T."/>
            <person name="Prochnik S.E."/>
            <person name="Putnam N.H."/>
            <person name="Shu S."/>
            <person name="Blumberg B."/>
            <person name="Dana C.E."/>
            <person name="Gee L."/>
            <person name="Kibler D.F."/>
            <person name="Law L."/>
            <person name="Lindgens D."/>
            <person name="Martinez D.E."/>
            <person name="Peng J."/>
            <person name="Wigge P.A."/>
            <person name="Bertulat B."/>
            <person name="Guder C."/>
            <person name="Nakamura Y."/>
            <person name="Ozbek S."/>
            <person name="Watanabe H."/>
            <person name="Khalturin K."/>
            <person name="Hemmrich G."/>
            <person name="Franke A."/>
            <person name="Augustin R."/>
            <person name="Fraune S."/>
            <person name="Hayakawa E."/>
            <person name="Hayakawa S."/>
            <person name="Hirose M."/>
            <person name="Hwang J."/>
            <person name="Ikeo K."/>
            <person name="Nishimiya-Fujisawa C."/>
            <person name="Ogura A."/>
            <person name="Takahashi T."/>
            <person name="Steinmetz P.R."/>
            <person name="Zhang X."/>
            <person name="Aufschnaiter R."/>
            <person name="Eder M.K."/>
            <person name="Gorny A.K."/>
            <person name="Salvenmoser W."/>
            <person name="Heimberg A.M."/>
            <person name="Wheeler B.M."/>
            <person name="Peterson K.J."/>
            <person name="Boettger A."/>
            <person name="Tischler P."/>
            <person name="Wolf A."/>
            <person name="Gojobori T."/>
            <person name="Remington K.A."/>
            <person name="Strausberg R.L."/>
            <person name="Venter J."/>
            <person name="Technau U."/>
            <person name="Hobmayer B."/>
            <person name="Bosch T.C."/>
            <person name="Holstein T.W."/>
            <person name="Fujisawa T."/>
            <person name="Bode H.R."/>
            <person name="David C.N."/>
            <person name="Rokhsar D.S."/>
            <person name="Steele R.E."/>
        </authorList>
    </citation>
    <scope>NUCLEOTIDE SEQUENCE</scope>
</reference>
<feature type="transmembrane region" description="Helical" evidence="8">
    <location>
        <begin position="165"/>
        <end position="182"/>
    </location>
</feature>
<sequence>MSGAAECRCRLFFAKSTDLRTTKFADPNEKFRNDFATTQSNFMQLGVLYSTLAYLAWGLFPIYFKQLSVIPALEVVMHRTVWCMVLLLAVLAVRRQWAWLGAVWRTPKVMGAFALSAVLLGINWLVYVWAVQNGHVLDASLGYFILPLVNVGLGFVFLHERPRPGQWLAVAVAAAGVLWLALLSGHVPWVALVLAVTFGFYGLLRKVGALGALEGLTLETLVLAPFAGGLLLWWGLHGQGALVQGSAADIGWLLLAGPFTAVPLLLFAAGARRVSMATMGILQYISPSLQLLIGVWLYGEPFASARAIGFCLIWAALVVYSLEGWWFSRRSAAL</sequence>
<evidence type="ECO:0000259" key="9">
    <source>
        <dbReference type="Pfam" id="PF00892"/>
    </source>
</evidence>
<gene>
    <name evidence="10" type="ORF">Csp_C25250</name>
</gene>
<comment type="subcellular location">
    <subcellularLocation>
        <location evidence="1">Cell membrane</location>
        <topology evidence="1">Multi-pass membrane protein</topology>
    </subcellularLocation>
</comment>
<keyword evidence="7 8" id="KW-0472">Membrane</keyword>
<feature type="transmembrane region" description="Helical" evidence="8">
    <location>
        <begin position="250"/>
        <end position="269"/>
    </location>
</feature>
<dbReference type="GO" id="GO:0005886">
    <property type="term" value="C:plasma membrane"/>
    <property type="evidence" value="ECO:0007669"/>
    <property type="project" value="UniProtKB-SubCell"/>
</dbReference>
<name>C9YCU6_CURXX</name>
<evidence type="ECO:0000256" key="3">
    <source>
        <dbReference type="ARBA" id="ARBA00022448"/>
    </source>
</evidence>
<dbReference type="AlphaFoldDB" id="C9YCU6"/>
<keyword evidence="5 8" id="KW-0812">Transmembrane</keyword>
<dbReference type="PANTHER" id="PTHR22911:SF137">
    <property type="entry name" value="SOLUTE CARRIER FAMILY 35 MEMBER G2-RELATED"/>
    <property type="match status" value="1"/>
</dbReference>
<comment type="similarity">
    <text evidence="2">Belongs to the EamA transporter family.</text>
</comment>
<proteinExistence type="inferred from homology"/>
<dbReference type="InterPro" id="IPR000620">
    <property type="entry name" value="EamA_dom"/>
</dbReference>
<dbReference type="InterPro" id="IPR004626">
    <property type="entry name" value="RarD"/>
</dbReference>
<feature type="transmembrane region" description="Helical" evidence="8">
    <location>
        <begin position="305"/>
        <end position="327"/>
    </location>
</feature>
<evidence type="ECO:0000256" key="4">
    <source>
        <dbReference type="ARBA" id="ARBA00022475"/>
    </source>
</evidence>
<keyword evidence="3" id="KW-0813">Transport</keyword>
<feature type="transmembrane region" description="Helical" evidence="8">
    <location>
        <begin position="281"/>
        <end position="299"/>
    </location>
</feature>
<keyword evidence="6 8" id="KW-1133">Transmembrane helix</keyword>
<feature type="transmembrane region" description="Helical" evidence="8">
    <location>
        <begin position="188"/>
        <end position="204"/>
    </location>
</feature>
<feature type="transmembrane region" description="Helical" evidence="8">
    <location>
        <begin position="109"/>
        <end position="129"/>
    </location>
</feature>
<organism evidence="10">
    <name type="scientific">Curvibacter symbiont subsp. Hydra magnipapillata</name>
    <dbReference type="NCBI Taxonomy" id="667019"/>
    <lineage>
        <taxon>Bacteria</taxon>
        <taxon>Pseudomonadati</taxon>
        <taxon>Pseudomonadota</taxon>
        <taxon>Betaproteobacteria</taxon>
        <taxon>Burkholderiales</taxon>
        <taxon>Comamonadaceae</taxon>
        <taxon>Curvibacter</taxon>
    </lineage>
</organism>
<evidence type="ECO:0000256" key="7">
    <source>
        <dbReference type="ARBA" id="ARBA00023136"/>
    </source>
</evidence>
<dbReference type="Pfam" id="PF00892">
    <property type="entry name" value="EamA"/>
    <property type="match status" value="1"/>
</dbReference>
<evidence type="ECO:0000256" key="1">
    <source>
        <dbReference type="ARBA" id="ARBA00004651"/>
    </source>
</evidence>
<keyword evidence="4" id="KW-1003">Cell membrane</keyword>
<feature type="transmembrane region" description="Helical" evidence="8">
    <location>
        <begin position="141"/>
        <end position="158"/>
    </location>
</feature>
<feature type="transmembrane region" description="Helical" evidence="8">
    <location>
        <begin position="42"/>
        <end position="64"/>
    </location>
</feature>
<protein>
    <submittedName>
        <fullName evidence="10">Uncharacterized transporter PA0485</fullName>
    </submittedName>
</protein>
<evidence type="ECO:0000313" key="10">
    <source>
        <dbReference type="EMBL" id="CBA30777.1"/>
    </source>
</evidence>
<dbReference type="InterPro" id="IPR037185">
    <property type="entry name" value="EmrE-like"/>
</dbReference>
<dbReference type="SUPFAM" id="SSF103481">
    <property type="entry name" value="Multidrug resistance efflux transporter EmrE"/>
    <property type="match status" value="2"/>
</dbReference>
<evidence type="ECO:0000256" key="8">
    <source>
        <dbReference type="SAM" id="Phobius"/>
    </source>
</evidence>
<feature type="domain" description="EamA" evidence="9">
    <location>
        <begin position="45"/>
        <end position="180"/>
    </location>
</feature>
<dbReference type="NCBIfam" id="TIGR00688">
    <property type="entry name" value="rarD"/>
    <property type="match status" value="1"/>
</dbReference>
<feature type="transmembrane region" description="Helical" evidence="8">
    <location>
        <begin position="216"/>
        <end position="235"/>
    </location>
</feature>
<dbReference type="EMBL" id="FN543105">
    <property type="protein sequence ID" value="CBA30777.1"/>
    <property type="molecule type" value="Genomic_DNA"/>
</dbReference>
<accession>C9YCU6</accession>